<feature type="domain" description="ELK" evidence="9">
    <location>
        <begin position="60"/>
        <end position="80"/>
    </location>
</feature>
<evidence type="ECO:0000256" key="3">
    <source>
        <dbReference type="ARBA" id="ARBA00023155"/>
    </source>
</evidence>
<protein>
    <submittedName>
        <fullName evidence="10">Homeobox protein knotted-1-like 1</fullName>
    </submittedName>
</protein>
<dbReference type="Pfam" id="PF03789">
    <property type="entry name" value="ELK"/>
    <property type="match status" value="1"/>
</dbReference>
<dbReference type="AlphaFoldDB" id="A0A6A2WIW8"/>
<dbReference type="GO" id="GO:0000981">
    <property type="term" value="F:DNA-binding transcription factor activity, RNA polymerase II-specific"/>
    <property type="evidence" value="ECO:0007669"/>
    <property type="project" value="InterPro"/>
</dbReference>
<evidence type="ECO:0000259" key="8">
    <source>
        <dbReference type="PROSITE" id="PS50071"/>
    </source>
</evidence>
<comment type="caution">
    <text evidence="10">The sequence shown here is derived from an EMBL/GenBank/DDBJ whole genome shotgun (WGS) entry which is preliminary data.</text>
</comment>
<dbReference type="InterPro" id="IPR005539">
    <property type="entry name" value="ELK_dom"/>
</dbReference>
<organism evidence="10 11">
    <name type="scientific">Hibiscus syriacus</name>
    <name type="common">Rose of Sharon</name>
    <dbReference type="NCBI Taxonomy" id="106335"/>
    <lineage>
        <taxon>Eukaryota</taxon>
        <taxon>Viridiplantae</taxon>
        <taxon>Streptophyta</taxon>
        <taxon>Embryophyta</taxon>
        <taxon>Tracheophyta</taxon>
        <taxon>Spermatophyta</taxon>
        <taxon>Magnoliopsida</taxon>
        <taxon>eudicotyledons</taxon>
        <taxon>Gunneridae</taxon>
        <taxon>Pentapetalae</taxon>
        <taxon>rosids</taxon>
        <taxon>malvids</taxon>
        <taxon>Malvales</taxon>
        <taxon>Malvaceae</taxon>
        <taxon>Malvoideae</taxon>
        <taxon>Hibiscus</taxon>
    </lineage>
</organism>
<dbReference type="GO" id="GO:0009888">
    <property type="term" value="P:tissue development"/>
    <property type="evidence" value="ECO:0007669"/>
    <property type="project" value="UniProtKB-ARBA"/>
</dbReference>
<evidence type="ECO:0000313" key="11">
    <source>
        <dbReference type="Proteomes" id="UP000436088"/>
    </source>
</evidence>
<dbReference type="SMART" id="SM00389">
    <property type="entry name" value="HOX"/>
    <property type="match status" value="1"/>
</dbReference>
<evidence type="ECO:0000256" key="6">
    <source>
        <dbReference type="PROSITE-ProRule" id="PRU00559"/>
    </source>
</evidence>
<evidence type="ECO:0000313" key="10">
    <source>
        <dbReference type="EMBL" id="KAE8659193.1"/>
    </source>
</evidence>
<dbReference type="EMBL" id="VEPZ02001738">
    <property type="protein sequence ID" value="KAE8659193.1"/>
    <property type="molecule type" value="Genomic_DNA"/>
</dbReference>
<keyword evidence="11" id="KW-1185">Reference proteome</keyword>
<comment type="subcellular location">
    <subcellularLocation>
        <location evidence="1 5">Nucleus</location>
    </subcellularLocation>
</comment>
<dbReference type="PROSITE" id="PS00027">
    <property type="entry name" value="HOMEOBOX_1"/>
    <property type="match status" value="1"/>
</dbReference>
<evidence type="ECO:0000256" key="4">
    <source>
        <dbReference type="ARBA" id="ARBA00023242"/>
    </source>
</evidence>
<accession>A0A6A2WIW8</accession>
<dbReference type="InterPro" id="IPR050224">
    <property type="entry name" value="TALE_homeobox"/>
</dbReference>
<comment type="similarity">
    <text evidence="6">Belongs to the TALE/KNOX homeobox family.</text>
</comment>
<gene>
    <name evidence="10" type="ORF">F3Y22_tig00116964pilonHSYRG00309</name>
</gene>
<feature type="compositionally biased region" description="Basic and acidic residues" evidence="7">
    <location>
        <begin position="26"/>
        <end position="41"/>
    </location>
</feature>
<dbReference type="Proteomes" id="UP000436088">
    <property type="component" value="Unassembled WGS sequence"/>
</dbReference>
<dbReference type="PROSITE" id="PS51213">
    <property type="entry name" value="ELK"/>
    <property type="match status" value="1"/>
</dbReference>
<evidence type="ECO:0000256" key="7">
    <source>
        <dbReference type="SAM" id="MobiDB-lite"/>
    </source>
</evidence>
<dbReference type="Gene3D" id="1.10.10.60">
    <property type="entry name" value="Homeodomain-like"/>
    <property type="match status" value="1"/>
</dbReference>
<keyword evidence="2 5" id="KW-0238">DNA-binding</keyword>
<evidence type="ECO:0000256" key="1">
    <source>
        <dbReference type="ARBA" id="ARBA00004123"/>
    </source>
</evidence>
<evidence type="ECO:0000259" key="9">
    <source>
        <dbReference type="PROSITE" id="PS51213"/>
    </source>
</evidence>
<dbReference type="InterPro" id="IPR008422">
    <property type="entry name" value="KN_HD"/>
</dbReference>
<feature type="DNA-binding region" description="Homeobox; TALE-type" evidence="5">
    <location>
        <begin position="81"/>
        <end position="144"/>
    </location>
</feature>
<dbReference type="SUPFAM" id="SSF46689">
    <property type="entry name" value="Homeodomain-like"/>
    <property type="match status" value="1"/>
</dbReference>
<dbReference type="InterPro" id="IPR017970">
    <property type="entry name" value="Homeobox_CS"/>
</dbReference>
<keyword evidence="3 5" id="KW-0371">Homeobox</keyword>
<evidence type="ECO:0000256" key="2">
    <source>
        <dbReference type="ARBA" id="ARBA00023125"/>
    </source>
</evidence>
<dbReference type="PROSITE" id="PS50071">
    <property type="entry name" value="HOMEOBOX_2"/>
    <property type="match status" value="1"/>
</dbReference>
<keyword evidence="4 5" id="KW-0539">Nucleus</keyword>
<dbReference type="CDD" id="cd00086">
    <property type="entry name" value="homeodomain"/>
    <property type="match status" value="1"/>
</dbReference>
<name>A0A6A2WIW8_HIBSY</name>
<feature type="domain" description="Homeobox" evidence="8">
    <location>
        <begin position="80"/>
        <end position="143"/>
    </location>
</feature>
<reference evidence="10" key="1">
    <citation type="submission" date="2019-09" db="EMBL/GenBank/DDBJ databases">
        <title>Draft genome information of white flower Hibiscus syriacus.</title>
        <authorList>
            <person name="Kim Y.-M."/>
        </authorList>
    </citation>
    <scope>NUCLEOTIDE SEQUENCE [LARGE SCALE GENOMIC DNA]</scope>
    <source>
        <strain evidence="10">YM2019G1</strain>
    </source>
</reference>
<dbReference type="GO" id="GO:0003677">
    <property type="term" value="F:DNA binding"/>
    <property type="evidence" value="ECO:0007669"/>
    <property type="project" value="UniProtKB-UniRule"/>
</dbReference>
<dbReference type="InterPro" id="IPR001356">
    <property type="entry name" value="HD"/>
</dbReference>
<dbReference type="SMART" id="SM01188">
    <property type="entry name" value="ELK"/>
    <property type="match status" value="1"/>
</dbReference>
<dbReference type="GO" id="GO:0005634">
    <property type="term" value="C:nucleus"/>
    <property type="evidence" value="ECO:0007669"/>
    <property type="project" value="UniProtKB-SubCell"/>
</dbReference>
<dbReference type="Pfam" id="PF05920">
    <property type="entry name" value="Homeobox_KN"/>
    <property type="match status" value="1"/>
</dbReference>
<dbReference type="InterPro" id="IPR009057">
    <property type="entry name" value="Homeodomain-like_sf"/>
</dbReference>
<dbReference type="PANTHER" id="PTHR11850">
    <property type="entry name" value="HOMEOBOX PROTEIN TRANSCRIPTION FACTORS"/>
    <property type="match status" value="1"/>
</dbReference>
<evidence type="ECO:0000256" key="5">
    <source>
        <dbReference type="PROSITE-ProRule" id="PRU00108"/>
    </source>
</evidence>
<feature type="region of interest" description="Disordered" evidence="7">
    <location>
        <begin position="26"/>
        <end position="45"/>
    </location>
</feature>
<proteinExistence type="inferred from homology"/>
<dbReference type="FunFam" id="1.10.10.60:FF:000076">
    <property type="entry name" value="Homeobox protein knotted-1-like 2"/>
    <property type="match status" value="1"/>
</dbReference>
<sequence>MKGGEPFPSKGFDFFVTGTRRPPFVRDEKCEGVGSSEKDQDNSCGEAELAEFDPHVEDRELKNHLLRKYSGYLSSLKQELSKKKKKGKLPKEARQKLLSWWELHYKWPYPSESEKVALAESTGLDQKQINNWFINQRKRHWKPSEDMQFMVMDGLHPHNASLYMDGHFMGDGPYRLGP</sequence>